<feature type="non-terminal residue" evidence="6">
    <location>
        <position position="240"/>
    </location>
</feature>
<evidence type="ECO:0000313" key="6">
    <source>
        <dbReference type="EMBL" id="CAG8536186.1"/>
    </source>
</evidence>
<keyword evidence="1" id="KW-0808">Transferase</keyword>
<reference evidence="6" key="1">
    <citation type="submission" date="2021-06" db="EMBL/GenBank/DDBJ databases">
        <authorList>
            <person name="Kallberg Y."/>
            <person name="Tangrot J."/>
            <person name="Rosling A."/>
        </authorList>
    </citation>
    <scope>NUCLEOTIDE SEQUENCE</scope>
    <source>
        <strain evidence="6">CL551</strain>
    </source>
</reference>
<evidence type="ECO:0000256" key="2">
    <source>
        <dbReference type="ARBA" id="ARBA00022741"/>
    </source>
</evidence>
<dbReference type="Pfam" id="PF07714">
    <property type="entry name" value="PK_Tyr_Ser-Thr"/>
    <property type="match status" value="1"/>
</dbReference>
<evidence type="ECO:0000256" key="3">
    <source>
        <dbReference type="ARBA" id="ARBA00022777"/>
    </source>
</evidence>
<dbReference type="Gene3D" id="1.10.510.10">
    <property type="entry name" value="Transferase(Phosphotransferase) domain 1"/>
    <property type="match status" value="2"/>
</dbReference>
<dbReference type="OrthoDB" id="346907at2759"/>
<keyword evidence="3" id="KW-0418">Kinase</keyword>
<dbReference type="SMART" id="SM00220">
    <property type="entry name" value="S_TKc"/>
    <property type="match status" value="1"/>
</dbReference>
<comment type="caution">
    <text evidence="6">The sequence shown here is derived from an EMBL/GenBank/DDBJ whole genome shotgun (WGS) entry which is preliminary data.</text>
</comment>
<dbReference type="PROSITE" id="PS50011">
    <property type="entry name" value="PROTEIN_KINASE_DOM"/>
    <property type="match status" value="1"/>
</dbReference>
<evidence type="ECO:0000256" key="4">
    <source>
        <dbReference type="ARBA" id="ARBA00022840"/>
    </source>
</evidence>
<dbReference type="InterPro" id="IPR000719">
    <property type="entry name" value="Prot_kinase_dom"/>
</dbReference>
<evidence type="ECO:0000256" key="1">
    <source>
        <dbReference type="ARBA" id="ARBA00022679"/>
    </source>
</evidence>
<dbReference type="PANTHER" id="PTHR44329">
    <property type="entry name" value="SERINE/THREONINE-PROTEIN KINASE TNNI3K-RELATED"/>
    <property type="match status" value="1"/>
</dbReference>
<dbReference type="PANTHER" id="PTHR44329:SF288">
    <property type="entry name" value="MITOGEN-ACTIVATED PROTEIN KINASE KINASE KINASE 20"/>
    <property type="match status" value="1"/>
</dbReference>
<keyword evidence="2" id="KW-0547">Nucleotide-binding</keyword>
<organism evidence="6 7">
    <name type="scientific">Acaulospora morrowiae</name>
    <dbReference type="NCBI Taxonomy" id="94023"/>
    <lineage>
        <taxon>Eukaryota</taxon>
        <taxon>Fungi</taxon>
        <taxon>Fungi incertae sedis</taxon>
        <taxon>Mucoromycota</taxon>
        <taxon>Glomeromycotina</taxon>
        <taxon>Glomeromycetes</taxon>
        <taxon>Diversisporales</taxon>
        <taxon>Acaulosporaceae</taxon>
        <taxon>Acaulospora</taxon>
    </lineage>
</organism>
<evidence type="ECO:0000313" key="7">
    <source>
        <dbReference type="Proteomes" id="UP000789342"/>
    </source>
</evidence>
<dbReference type="InterPro" id="IPR051681">
    <property type="entry name" value="Ser/Thr_Kinases-Pseudokinases"/>
</dbReference>
<dbReference type="SUPFAM" id="SSF56112">
    <property type="entry name" value="Protein kinase-like (PK-like)"/>
    <property type="match status" value="1"/>
</dbReference>
<dbReference type="AlphaFoldDB" id="A0A9N9FIW2"/>
<dbReference type="EMBL" id="CAJVPV010002801">
    <property type="protein sequence ID" value="CAG8536186.1"/>
    <property type="molecule type" value="Genomic_DNA"/>
</dbReference>
<keyword evidence="7" id="KW-1185">Reference proteome</keyword>
<dbReference type="GO" id="GO:0005524">
    <property type="term" value="F:ATP binding"/>
    <property type="evidence" value="ECO:0007669"/>
    <property type="project" value="UniProtKB-KW"/>
</dbReference>
<evidence type="ECO:0000259" key="5">
    <source>
        <dbReference type="PROSITE" id="PS50011"/>
    </source>
</evidence>
<keyword evidence="4" id="KW-0067">ATP-binding</keyword>
<name>A0A9N9FIW2_9GLOM</name>
<dbReference type="GO" id="GO:0004674">
    <property type="term" value="F:protein serine/threonine kinase activity"/>
    <property type="evidence" value="ECO:0007669"/>
    <property type="project" value="TreeGrafter"/>
</dbReference>
<dbReference type="InterPro" id="IPR001245">
    <property type="entry name" value="Ser-Thr/Tyr_kinase_cat_dom"/>
</dbReference>
<gene>
    <name evidence="6" type="ORF">AMORRO_LOCUS4905</name>
</gene>
<protein>
    <submittedName>
        <fullName evidence="6">17984_t:CDS:1</fullName>
    </submittedName>
</protein>
<proteinExistence type="predicted"/>
<dbReference type="Proteomes" id="UP000789342">
    <property type="component" value="Unassembled WGS sequence"/>
</dbReference>
<sequence length="240" mass="27454">MGWIDPREIQLGGKLGRGSFKTIYYGTYENKPVAVGMLNYDVSQSDFEREIYFLKILNHKNIIDFVGICYHNRRCCIITEYCDHKSLLDFMKKNNGTGLKDLKSDNILIKSSNTECITAKISDFGVARISHIEAMMSTRGAPNWKAPEILARHIDIYSAGLVFWEIFTWGKEGFPYSNFVTNNENDLYRLVIQGNRPSIDPLIRNNIGSSIINLIQSMWRTEPERRPSIGSIVTTLSTLR</sequence>
<feature type="domain" description="Protein kinase" evidence="5">
    <location>
        <begin position="9"/>
        <end position="239"/>
    </location>
</feature>
<dbReference type="InterPro" id="IPR011009">
    <property type="entry name" value="Kinase-like_dom_sf"/>
</dbReference>
<accession>A0A9N9FIW2</accession>
<dbReference type="Pfam" id="PF00069">
    <property type="entry name" value="Pkinase"/>
    <property type="match status" value="1"/>
</dbReference>
<dbReference type="PIRSF" id="PIRSF000654">
    <property type="entry name" value="Integrin-linked_kinase"/>
    <property type="match status" value="1"/>
</dbReference>